<name>A0AAV2CF82_9ROSI</name>
<reference evidence="1 2" key="1">
    <citation type="submission" date="2024-04" db="EMBL/GenBank/DDBJ databases">
        <authorList>
            <person name="Fracassetti M."/>
        </authorList>
    </citation>
    <scope>NUCLEOTIDE SEQUENCE [LARGE SCALE GENOMIC DNA]</scope>
</reference>
<keyword evidence="2" id="KW-1185">Reference proteome</keyword>
<gene>
    <name evidence="1" type="ORF">LTRI10_LOCUS2956</name>
</gene>
<dbReference type="EMBL" id="OZ034813">
    <property type="protein sequence ID" value="CAL1355180.1"/>
    <property type="molecule type" value="Genomic_DNA"/>
</dbReference>
<proteinExistence type="predicted"/>
<protein>
    <submittedName>
        <fullName evidence="1">Uncharacterized protein</fullName>
    </submittedName>
</protein>
<evidence type="ECO:0000313" key="2">
    <source>
        <dbReference type="Proteomes" id="UP001497516"/>
    </source>
</evidence>
<accession>A0AAV2CF82</accession>
<organism evidence="1 2">
    <name type="scientific">Linum trigynum</name>
    <dbReference type="NCBI Taxonomy" id="586398"/>
    <lineage>
        <taxon>Eukaryota</taxon>
        <taxon>Viridiplantae</taxon>
        <taxon>Streptophyta</taxon>
        <taxon>Embryophyta</taxon>
        <taxon>Tracheophyta</taxon>
        <taxon>Spermatophyta</taxon>
        <taxon>Magnoliopsida</taxon>
        <taxon>eudicotyledons</taxon>
        <taxon>Gunneridae</taxon>
        <taxon>Pentapetalae</taxon>
        <taxon>rosids</taxon>
        <taxon>fabids</taxon>
        <taxon>Malpighiales</taxon>
        <taxon>Linaceae</taxon>
        <taxon>Linum</taxon>
    </lineage>
</organism>
<evidence type="ECO:0000313" key="1">
    <source>
        <dbReference type="EMBL" id="CAL1355180.1"/>
    </source>
</evidence>
<dbReference type="Proteomes" id="UP001497516">
    <property type="component" value="Chromosome 1"/>
</dbReference>
<dbReference type="AlphaFoldDB" id="A0AAV2CF82"/>
<sequence>MTLVRRGLGIYVDGNFFDSHDRTILSRLMFGVAEENQLVYVEPKLVDVGMRILTELEDKGIARWRHCLVA</sequence>